<organism evidence="5 6">
    <name type="scientific">Prymnesium parvum</name>
    <name type="common">Toxic golden alga</name>
    <dbReference type="NCBI Taxonomy" id="97485"/>
    <lineage>
        <taxon>Eukaryota</taxon>
        <taxon>Haptista</taxon>
        <taxon>Haptophyta</taxon>
        <taxon>Prymnesiophyceae</taxon>
        <taxon>Prymnesiales</taxon>
        <taxon>Prymnesiaceae</taxon>
        <taxon>Prymnesium</taxon>
    </lineage>
</organism>
<dbReference type="GO" id="GO:0016757">
    <property type="term" value="F:glycosyltransferase activity"/>
    <property type="evidence" value="ECO:0007669"/>
    <property type="project" value="UniProtKB-KW"/>
</dbReference>
<dbReference type="GO" id="GO:0016020">
    <property type="term" value="C:membrane"/>
    <property type="evidence" value="ECO:0007669"/>
    <property type="project" value="InterPro"/>
</dbReference>
<dbReference type="Pfam" id="PF05637">
    <property type="entry name" value="Glyco_transf_34"/>
    <property type="match status" value="1"/>
</dbReference>
<dbReference type="PANTHER" id="PTHR31311:SF44">
    <property type="entry name" value="GLYCOSYLTRANSFERASE 2-RELATED"/>
    <property type="match status" value="1"/>
</dbReference>
<evidence type="ECO:0000313" key="5">
    <source>
        <dbReference type="EMBL" id="KAL1524579.1"/>
    </source>
</evidence>
<proteinExistence type="inferred from homology"/>
<feature type="signal peptide" evidence="4">
    <location>
        <begin position="1"/>
        <end position="23"/>
    </location>
</feature>
<comment type="similarity">
    <text evidence="1">Belongs to the glycosyltransferase 34 family.</text>
</comment>
<feature type="chain" id="PRO_5044196794" description="ShKT domain-containing protein" evidence="4">
    <location>
        <begin position="24"/>
        <end position="434"/>
    </location>
</feature>
<keyword evidence="4" id="KW-0732">Signal</keyword>
<dbReference type="AlphaFoldDB" id="A0AB34JR86"/>
<keyword evidence="6" id="KW-1185">Reference proteome</keyword>
<dbReference type="InterPro" id="IPR029044">
    <property type="entry name" value="Nucleotide-diphossugar_trans"/>
</dbReference>
<evidence type="ECO:0000313" key="6">
    <source>
        <dbReference type="Proteomes" id="UP001515480"/>
    </source>
</evidence>
<gene>
    <name evidence="5" type="ORF">AB1Y20_019469</name>
</gene>
<reference evidence="5 6" key="1">
    <citation type="journal article" date="2024" name="Science">
        <title>Giant polyketide synthase enzymes in the biosynthesis of giant marine polyether toxins.</title>
        <authorList>
            <person name="Fallon T.R."/>
            <person name="Shende V.V."/>
            <person name="Wierzbicki I.H."/>
            <person name="Pendleton A.L."/>
            <person name="Watervoot N.F."/>
            <person name="Auber R.P."/>
            <person name="Gonzalez D.J."/>
            <person name="Wisecaver J.H."/>
            <person name="Moore B.S."/>
        </authorList>
    </citation>
    <scope>NUCLEOTIDE SEQUENCE [LARGE SCALE GENOMIC DNA]</scope>
    <source>
        <strain evidence="5 6">12B1</strain>
    </source>
</reference>
<evidence type="ECO:0000256" key="1">
    <source>
        <dbReference type="ARBA" id="ARBA00005664"/>
    </source>
</evidence>
<evidence type="ECO:0000256" key="2">
    <source>
        <dbReference type="ARBA" id="ARBA00022676"/>
    </source>
</evidence>
<protein>
    <recommendedName>
        <fullName evidence="7">ShKT domain-containing protein</fullName>
    </recommendedName>
</protein>
<keyword evidence="2" id="KW-0328">Glycosyltransferase</keyword>
<comment type="caution">
    <text evidence="5">The sequence shown here is derived from an EMBL/GenBank/DDBJ whole genome shotgun (WGS) entry which is preliminary data.</text>
</comment>
<dbReference type="Gene3D" id="3.90.550.10">
    <property type="entry name" value="Spore Coat Polysaccharide Biosynthesis Protein SpsA, Chain A"/>
    <property type="match status" value="1"/>
</dbReference>
<sequence>MPVPPRPLLLCGCVLGLTTLAQMLRATSRCPLVLPAHSAPSRAPPSPPCEDTPLDGHEGCLQQALWGKCREAFLADRCNKSCGRCHSPARADALRRVLLLSARQPSACASADGDAWVMRALQNKADFARWHGMAIAWTSAQVDAQYDGAWNKLALLVRHMNRSLELRRKRPFLKGGRRDLTRVEWLLWMDWDVVVTDLSFTLPLEEYDAAGLHLVVGGEPKGVFDEADYLKLNTGVMLLRVHSWTLALLRRMLAIGRKAARRRHALDAQKVVKNLCVGCIDDQAALLMLLHHEPTRWRGATSLERRFMLQGYWEDFNGALPLSVTSRPPAVSTTRHGDEATVVFTPLRLADVPMLPPLRRAVFGHLNVPFAIHFAGCQLCSGKADVERTIQCWHSFRRTLRFAEDQSLLAIGLQHALPNRSEVYDMPLQPIASD</sequence>
<evidence type="ECO:0000256" key="3">
    <source>
        <dbReference type="ARBA" id="ARBA00022679"/>
    </source>
</evidence>
<keyword evidence="3" id="KW-0808">Transferase</keyword>
<evidence type="ECO:0008006" key="7">
    <source>
        <dbReference type="Google" id="ProtNLM"/>
    </source>
</evidence>
<name>A0AB34JR86_PRYPA</name>
<dbReference type="InterPro" id="IPR008630">
    <property type="entry name" value="Glyco_trans_34"/>
</dbReference>
<dbReference type="EMBL" id="JBGBPQ010000005">
    <property type="protein sequence ID" value="KAL1524579.1"/>
    <property type="molecule type" value="Genomic_DNA"/>
</dbReference>
<evidence type="ECO:0000256" key="4">
    <source>
        <dbReference type="SAM" id="SignalP"/>
    </source>
</evidence>
<accession>A0AB34JR86</accession>
<dbReference type="Proteomes" id="UP001515480">
    <property type="component" value="Unassembled WGS sequence"/>
</dbReference>
<dbReference type="PANTHER" id="PTHR31311">
    <property type="entry name" value="XYLOGLUCAN 6-XYLOSYLTRANSFERASE 5-RELATED-RELATED"/>
    <property type="match status" value="1"/>
</dbReference>